<feature type="compositionally biased region" description="Basic residues" evidence="1">
    <location>
        <begin position="59"/>
        <end position="71"/>
    </location>
</feature>
<feature type="region of interest" description="Disordered" evidence="1">
    <location>
        <begin position="34"/>
        <end position="71"/>
    </location>
</feature>
<dbReference type="EMBL" id="JAUSRA010000001">
    <property type="protein sequence ID" value="MDP9799908.1"/>
    <property type="molecule type" value="Genomic_DNA"/>
</dbReference>
<sequence length="224" mass="24623">MSKWKTDIDDGIGLGGGAIAFGWARGGLRLLPTFGKGRHTRKDGPATEGGAMKSATDKSKRRGRLRRHGRKSKRFEVEKAFARARRLESIAGRISGDDADRAELLQVSRDVLTDLDPLPVSVAAPLLGVSEPTIRSWVRRGLLIYADEHGGGLDVPRLYDVISLVRDLRAAGHNHDLLNKVWHRLADSAVLERPDLQDSLAQMRRGQGIPTDIEDLEKELGLAD</sequence>
<proteinExistence type="predicted"/>
<dbReference type="RefSeq" id="WP_306839072.1">
    <property type="nucleotide sequence ID" value="NZ_JAUSRA010000001.1"/>
</dbReference>
<evidence type="ECO:0000256" key="1">
    <source>
        <dbReference type="SAM" id="MobiDB-lite"/>
    </source>
</evidence>
<keyword evidence="3" id="KW-1185">Reference proteome</keyword>
<accession>A0ABT9N8P2</accession>
<dbReference type="Proteomes" id="UP001240984">
    <property type="component" value="Unassembled WGS sequence"/>
</dbReference>
<evidence type="ECO:0000313" key="3">
    <source>
        <dbReference type="Proteomes" id="UP001240984"/>
    </source>
</evidence>
<name>A0ABT9N8P2_9ACTN</name>
<evidence type="ECO:0000313" key="2">
    <source>
        <dbReference type="EMBL" id="MDP9799908.1"/>
    </source>
</evidence>
<reference evidence="2 3" key="1">
    <citation type="submission" date="2023-07" db="EMBL/GenBank/DDBJ databases">
        <title>Sequencing the genomes of 1000 actinobacteria strains.</title>
        <authorList>
            <person name="Klenk H.-P."/>
        </authorList>
    </citation>
    <scope>NUCLEOTIDE SEQUENCE [LARGE SCALE GENOMIC DNA]</scope>
    <source>
        <strain evidence="2 3">DSM 44710</strain>
    </source>
</reference>
<organism evidence="2 3">
    <name type="scientific">Catenuloplanes nepalensis</name>
    <dbReference type="NCBI Taxonomy" id="587533"/>
    <lineage>
        <taxon>Bacteria</taxon>
        <taxon>Bacillati</taxon>
        <taxon>Actinomycetota</taxon>
        <taxon>Actinomycetes</taxon>
        <taxon>Micromonosporales</taxon>
        <taxon>Micromonosporaceae</taxon>
        <taxon>Catenuloplanes</taxon>
    </lineage>
</organism>
<protein>
    <submittedName>
        <fullName evidence="2">Uncharacterized protein</fullName>
    </submittedName>
</protein>
<comment type="caution">
    <text evidence="2">The sequence shown here is derived from an EMBL/GenBank/DDBJ whole genome shotgun (WGS) entry which is preliminary data.</text>
</comment>
<gene>
    <name evidence="2" type="ORF">J2S43_008420</name>
</gene>